<accession>A0A922I667</accession>
<dbReference type="AlphaFoldDB" id="A0A922I667"/>
<proteinExistence type="predicted"/>
<protein>
    <submittedName>
        <fullName evidence="1">Uncharacterized protein</fullName>
    </submittedName>
</protein>
<dbReference type="EMBL" id="ASGP02000002">
    <property type="protein sequence ID" value="KAH9522856.1"/>
    <property type="molecule type" value="Genomic_DNA"/>
</dbReference>
<reference evidence="1" key="2">
    <citation type="journal article" date="2022" name="Res Sq">
        <title>Comparative Genomics Reveals Insights into the Divergent Evolution of Astigmatic Mites and Household Pest Adaptations.</title>
        <authorList>
            <person name="Xiong Q."/>
            <person name="Wan A.T.-Y."/>
            <person name="Liu X.-Y."/>
            <person name="Fung C.S.-H."/>
            <person name="Xiao X."/>
            <person name="Malainual N."/>
            <person name="Hou J."/>
            <person name="Wang L."/>
            <person name="Wang M."/>
            <person name="Yang K."/>
            <person name="Cui Y."/>
            <person name="Leung E."/>
            <person name="Nong W."/>
            <person name="Shin S.-K."/>
            <person name="Au S."/>
            <person name="Jeong K.Y."/>
            <person name="Chew F.T."/>
            <person name="Hui J."/>
            <person name="Leung T.F."/>
            <person name="Tungtrongchitr A."/>
            <person name="Zhong N."/>
            <person name="Liu Z."/>
            <person name="Tsui S."/>
        </authorList>
    </citation>
    <scope>NUCLEOTIDE SEQUENCE</scope>
    <source>
        <strain evidence="1">Derf</strain>
        <tissue evidence="1">Whole organism</tissue>
    </source>
</reference>
<sequence>MTQKQNMVEDENDNREEFILIRAPKTIDPSTLNGPKIYLNRTDDCRPNVIRSSSSSSCIDDNNQTYGYNFTAIDGNDLPFYYSMNKIQPEKSGDNACYRMDRDSRLKGCLNFYKQSSSSNQESNECELQPLDSSTCDGPNDPVEMIIHRNKRKSTMTITTTITESKQVRKKSKLKSK</sequence>
<evidence type="ECO:0000313" key="1">
    <source>
        <dbReference type="EMBL" id="KAH9522856.1"/>
    </source>
</evidence>
<gene>
    <name evidence="1" type="ORF">DERF_006412</name>
</gene>
<comment type="caution">
    <text evidence="1">The sequence shown here is derived from an EMBL/GenBank/DDBJ whole genome shotgun (WGS) entry which is preliminary data.</text>
</comment>
<reference evidence="1" key="1">
    <citation type="submission" date="2013-05" db="EMBL/GenBank/DDBJ databases">
        <authorList>
            <person name="Yim A.K.Y."/>
            <person name="Chan T.F."/>
            <person name="Ji K.M."/>
            <person name="Liu X.Y."/>
            <person name="Zhou J.W."/>
            <person name="Li R.Q."/>
            <person name="Yang K.Y."/>
            <person name="Li J."/>
            <person name="Li M."/>
            <person name="Law P.T.W."/>
            <person name="Wu Y.L."/>
            <person name="Cai Z.L."/>
            <person name="Qin H."/>
            <person name="Bao Y."/>
            <person name="Leung R.K.K."/>
            <person name="Ng P.K.S."/>
            <person name="Zou J."/>
            <person name="Zhong X.J."/>
            <person name="Ran P.X."/>
            <person name="Zhong N.S."/>
            <person name="Liu Z.G."/>
            <person name="Tsui S.K.W."/>
        </authorList>
    </citation>
    <scope>NUCLEOTIDE SEQUENCE</scope>
    <source>
        <strain evidence="1">Derf</strain>
        <tissue evidence="1">Whole organism</tissue>
    </source>
</reference>
<evidence type="ECO:0000313" key="2">
    <source>
        <dbReference type="Proteomes" id="UP000790347"/>
    </source>
</evidence>
<dbReference type="Proteomes" id="UP000790347">
    <property type="component" value="Unassembled WGS sequence"/>
</dbReference>
<organism evidence="1 2">
    <name type="scientific">Dermatophagoides farinae</name>
    <name type="common">American house dust mite</name>
    <dbReference type="NCBI Taxonomy" id="6954"/>
    <lineage>
        <taxon>Eukaryota</taxon>
        <taxon>Metazoa</taxon>
        <taxon>Ecdysozoa</taxon>
        <taxon>Arthropoda</taxon>
        <taxon>Chelicerata</taxon>
        <taxon>Arachnida</taxon>
        <taxon>Acari</taxon>
        <taxon>Acariformes</taxon>
        <taxon>Sarcoptiformes</taxon>
        <taxon>Astigmata</taxon>
        <taxon>Psoroptidia</taxon>
        <taxon>Analgoidea</taxon>
        <taxon>Pyroglyphidae</taxon>
        <taxon>Dermatophagoidinae</taxon>
        <taxon>Dermatophagoides</taxon>
    </lineage>
</organism>
<keyword evidence="2" id="KW-1185">Reference proteome</keyword>
<name>A0A922I667_DERFA</name>